<comment type="caution">
    <text evidence="3">The sequence shown here is derived from an EMBL/GenBank/DDBJ whole genome shotgun (WGS) entry which is preliminary data.</text>
</comment>
<dbReference type="Proteomes" id="UP000794436">
    <property type="component" value="Unassembled WGS sequence"/>
</dbReference>
<evidence type="ECO:0000256" key="1">
    <source>
        <dbReference type="SAM" id="MobiDB-lite"/>
    </source>
</evidence>
<protein>
    <submittedName>
        <fullName evidence="3">Uncharacterized protein</fullName>
    </submittedName>
</protein>
<organism evidence="3 4">
    <name type="scientific">Pythium oligandrum</name>
    <name type="common">Mycoparasitic fungus</name>
    <dbReference type="NCBI Taxonomy" id="41045"/>
    <lineage>
        <taxon>Eukaryota</taxon>
        <taxon>Sar</taxon>
        <taxon>Stramenopiles</taxon>
        <taxon>Oomycota</taxon>
        <taxon>Peronosporomycetes</taxon>
        <taxon>Pythiales</taxon>
        <taxon>Pythiaceae</taxon>
        <taxon>Pythium</taxon>
    </lineage>
</organism>
<keyword evidence="2" id="KW-0732">Signal</keyword>
<evidence type="ECO:0000256" key="2">
    <source>
        <dbReference type="SAM" id="SignalP"/>
    </source>
</evidence>
<sequence length="244" mass="26312">MTKSVAWATSSALLIASVAGHGFVNSPMAEFNANVMKTNYVETIDANSVFQGKFDDNPAANAATFTAAFKASQYKTLQDLVLDKGAPCGFTNPNASPKEIPQDGTLVWKNPDTGEGFIPSHTGPCEAWIDDKMIFHDDDCATHYAGNPEARIKMDFSSCNGKCTLKFYWLALHEPKWQVYKNCIPMQGAYNAPAPTPSMSPAPAPPSDNQQPGTVTPPGGNNGGNDYDNNNNGQSGKKPCWRKN</sequence>
<evidence type="ECO:0000313" key="3">
    <source>
        <dbReference type="EMBL" id="TMW61636.1"/>
    </source>
</evidence>
<name>A0A8K1FGG9_PYTOL</name>
<dbReference type="EMBL" id="SPLM01000075">
    <property type="protein sequence ID" value="TMW61636.1"/>
    <property type="molecule type" value="Genomic_DNA"/>
</dbReference>
<keyword evidence="4" id="KW-1185">Reference proteome</keyword>
<proteinExistence type="predicted"/>
<dbReference type="AlphaFoldDB" id="A0A8K1FGG9"/>
<accession>A0A8K1FGG9</accession>
<feature type="signal peptide" evidence="2">
    <location>
        <begin position="1"/>
        <end position="20"/>
    </location>
</feature>
<dbReference type="OrthoDB" id="164415at2759"/>
<reference evidence="3" key="1">
    <citation type="submission" date="2019-03" db="EMBL/GenBank/DDBJ databases">
        <title>Long read genome sequence of the mycoparasitic Pythium oligandrum ATCC 38472 isolated from sugarbeet rhizosphere.</title>
        <authorList>
            <person name="Gaulin E."/>
        </authorList>
    </citation>
    <scope>NUCLEOTIDE SEQUENCE</scope>
    <source>
        <strain evidence="3">ATCC 38472_TT</strain>
    </source>
</reference>
<feature type="region of interest" description="Disordered" evidence="1">
    <location>
        <begin position="194"/>
        <end position="244"/>
    </location>
</feature>
<feature type="chain" id="PRO_5035436258" evidence="2">
    <location>
        <begin position="21"/>
        <end position="244"/>
    </location>
</feature>
<feature type="compositionally biased region" description="Pro residues" evidence="1">
    <location>
        <begin position="194"/>
        <end position="206"/>
    </location>
</feature>
<evidence type="ECO:0000313" key="4">
    <source>
        <dbReference type="Proteomes" id="UP000794436"/>
    </source>
</evidence>
<feature type="compositionally biased region" description="Low complexity" evidence="1">
    <location>
        <begin position="224"/>
        <end position="233"/>
    </location>
</feature>
<gene>
    <name evidence="3" type="ORF">Poli38472_010699</name>
</gene>